<protein>
    <submittedName>
        <fullName evidence="1">Uncharacterized protein</fullName>
    </submittedName>
</protein>
<gene>
    <name evidence="1" type="ORF">Prum_000540</name>
</gene>
<dbReference type="RefSeq" id="WP_246277541.1">
    <property type="nucleotide sequence ID" value="NZ_BLPG01000001.1"/>
</dbReference>
<dbReference type="EMBL" id="BLPG01000001">
    <property type="protein sequence ID" value="GFJ86412.1"/>
    <property type="molecule type" value="Genomic_DNA"/>
</dbReference>
<evidence type="ECO:0000313" key="2">
    <source>
        <dbReference type="Proteomes" id="UP000482960"/>
    </source>
</evidence>
<keyword evidence="2" id="KW-1185">Reference proteome</keyword>
<accession>A0A6V8KML1</accession>
<proteinExistence type="predicted"/>
<organism evidence="1 2">
    <name type="scientific">Phytohabitans rumicis</name>
    <dbReference type="NCBI Taxonomy" id="1076125"/>
    <lineage>
        <taxon>Bacteria</taxon>
        <taxon>Bacillati</taxon>
        <taxon>Actinomycetota</taxon>
        <taxon>Actinomycetes</taxon>
        <taxon>Micromonosporales</taxon>
        <taxon>Micromonosporaceae</taxon>
    </lineage>
</organism>
<comment type="caution">
    <text evidence="1">The sequence shown here is derived from an EMBL/GenBank/DDBJ whole genome shotgun (WGS) entry which is preliminary data.</text>
</comment>
<dbReference type="Proteomes" id="UP000482960">
    <property type="component" value="Unassembled WGS sequence"/>
</dbReference>
<dbReference type="AlphaFoldDB" id="A0A6V8KML1"/>
<evidence type="ECO:0000313" key="1">
    <source>
        <dbReference type="EMBL" id="GFJ86412.1"/>
    </source>
</evidence>
<reference evidence="1 2" key="2">
    <citation type="submission" date="2020-03" db="EMBL/GenBank/DDBJ databases">
        <authorList>
            <person name="Ichikawa N."/>
            <person name="Kimura A."/>
            <person name="Kitahashi Y."/>
            <person name="Uohara A."/>
        </authorList>
    </citation>
    <scope>NUCLEOTIDE SEQUENCE [LARGE SCALE GENOMIC DNA]</scope>
    <source>
        <strain evidence="1 2">NBRC 108638</strain>
    </source>
</reference>
<name>A0A6V8KML1_9ACTN</name>
<sequence length="95" mass="10336">MSARPGAEALCIRSAWQMYAAARRYFCPAVRRWPAASSARACASSWSAMRCHARMKSAVPASPRAAASRIGRQARSTSSMVPPLFSVATTPRFQM</sequence>
<reference evidence="1 2" key="1">
    <citation type="submission" date="2020-03" db="EMBL/GenBank/DDBJ databases">
        <title>Whole genome shotgun sequence of Phytohabitans rumicis NBRC 108638.</title>
        <authorList>
            <person name="Komaki H."/>
            <person name="Tamura T."/>
        </authorList>
    </citation>
    <scope>NUCLEOTIDE SEQUENCE [LARGE SCALE GENOMIC DNA]</scope>
    <source>
        <strain evidence="1 2">NBRC 108638</strain>
    </source>
</reference>